<dbReference type="Pfam" id="PF05036">
    <property type="entry name" value="SPOR"/>
    <property type="match status" value="1"/>
</dbReference>
<dbReference type="SUPFAM" id="SSF110997">
    <property type="entry name" value="Sporulation related repeat"/>
    <property type="match status" value="1"/>
</dbReference>
<dbReference type="GO" id="GO:0008360">
    <property type="term" value="P:regulation of cell shape"/>
    <property type="evidence" value="ECO:0007669"/>
    <property type="project" value="UniProtKB-KW"/>
</dbReference>
<evidence type="ECO:0000313" key="11">
    <source>
        <dbReference type="EMBL" id="QPC41635.1"/>
    </source>
</evidence>
<keyword evidence="12" id="KW-1185">Reference proteome</keyword>
<feature type="binding site" evidence="8">
    <location>
        <position position="240"/>
    </location>
    <ligand>
        <name>substrate</name>
    </ligand>
</feature>
<evidence type="ECO:0000313" key="12">
    <source>
        <dbReference type="Proteomes" id="UP000593594"/>
    </source>
</evidence>
<evidence type="ECO:0000256" key="8">
    <source>
        <dbReference type="PIRSR" id="PIRSR618044-2"/>
    </source>
</evidence>
<dbReference type="GO" id="GO:0042834">
    <property type="term" value="F:peptidoglycan binding"/>
    <property type="evidence" value="ECO:0007669"/>
    <property type="project" value="InterPro"/>
</dbReference>
<dbReference type="GO" id="GO:0071555">
    <property type="term" value="P:cell wall organization"/>
    <property type="evidence" value="ECO:0007669"/>
    <property type="project" value="UniProtKB-KW"/>
</dbReference>
<feature type="active site" description="Acyl-ester intermediate" evidence="7">
    <location>
        <position position="78"/>
    </location>
</feature>
<dbReference type="InterPro" id="IPR012338">
    <property type="entry name" value="Beta-lactam/transpept-like"/>
</dbReference>
<keyword evidence="11" id="KW-0645">Protease</keyword>
<dbReference type="PROSITE" id="PS51724">
    <property type="entry name" value="SPOR"/>
    <property type="match status" value="1"/>
</dbReference>
<keyword evidence="4" id="KW-0133">Cell shape</keyword>
<dbReference type="InterPro" id="IPR001967">
    <property type="entry name" value="Peptidase_S11_N"/>
</dbReference>
<dbReference type="AlphaFoldDB" id="A0A7S8C1H2"/>
<reference evidence="11 12" key="1">
    <citation type="submission" date="2020-06" db="EMBL/GenBank/DDBJ databases">
        <title>Genome sequence of 2 isolates from Red Sea Mangroves.</title>
        <authorList>
            <person name="Sefrji F."/>
            <person name="Michoud G."/>
            <person name="Merlino G."/>
            <person name="Daffonchio D."/>
        </authorList>
    </citation>
    <scope>NUCLEOTIDE SEQUENCE [LARGE SCALE GENOMIC DNA]</scope>
    <source>
        <strain evidence="11 12">R1DC25</strain>
    </source>
</reference>
<dbReference type="EMBL" id="CP058214">
    <property type="protein sequence ID" value="QPC41635.1"/>
    <property type="molecule type" value="Genomic_DNA"/>
</dbReference>
<evidence type="ECO:0000256" key="1">
    <source>
        <dbReference type="ARBA" id="ARBA00007164"/>
    </source>
</evidence>
<comment type="similarity">
    <text evidence="1 9">Belongs to the peptidase S11 family.</text>
</comment>
<dbReference type="GO" id="GO:0006508">
    <property type="term" value="P:proteolysis"/>
    <property type="evidence" value="ECO:0007669"/>
    <property type="project" value="InterPro"/>
</dbReference>
<evidence type="ECO:0000256" key="4">
    <source>
        <dbReference type="ARBA" id="ARBA00022960"/>
    </source>
</evidence>
<dbReference type="PANTHER" id="PTHR21581:SF6">
    <property type="entry name" value="TRAFFICKING PROTEIN PARTICLE COMPLEX SUBUNIT 12"/>
    <property type="match status" value="1"/>
</dbReference>
<evidence type="ECO:0000256" key="2">
    <source>
        <dbReference type="ARBA" id="ARBA00022729"/>
    </source>
</evidence>
<dbReference type="Proteomes" id="UP000593594">
    <property type="component" value="Chromosome"/>
</dbReference>
<feature type="active site" description="Proton acceptor" evidence="7">
    <location>
        <position position="81"/>
    </location>
</feature>
<dbReference type="PRINTS" id="PR00725">
    <property type="entry name" value="DADACBPTASE1"/>
</dbReference>
<dbReference type="InterPro" id="IPR007730">
    <property type="entry name" value="SPOR-like_dom"/>
</dbReference>
<dbReference type="GO" id="GO:0009252">
    <property type="term" value="P:peptidoglycan biosynthetic process"/>
    <property type="evidence" value="ECO:0007669"/>
    <property type="project" value="UniProtKB-KW"/>
</dbReference>
<evidence type="ECO:0000256" key="3">
    <source>
        <dbReference type="ARBA" id="ARBA00022801"/>
    </source>
</evidence>
<evidence type="ECO:0000256" key="6">
    <source>
        <dbReference type="ARBA" id="ARBA00023316"/>
    </source>
</evidence>
<feature type="active site" evidence="7">
    <location>
        <position position="138"/>
    </location>
</feature>
<dbReference type="GO" id="GO:0009002">
    <property type="term" value="F:serine-type D-Ala-D-Ala carboxypeptidase activity"/>
    <property type="evidence" value="ECO:0007669"/>
    <property type="project" value="InterPro"/>
</dbReference>
<feature type="domain" description="SPOR" evidence="10">
    <location>
        <begin position="401"/>
        <end position="488"/>
    </location>
</feature>
<dbReference type="InterPro" id="IPR018044">
    <property type="entry name" value="Peptidase_S11"/>
</dbReference>
<protein>
    <submittedName>
        <fullName evidence="11">D-alanyl-D-alanine carboxypeptidase</fullName>
    </submittedName>
</protein>
<name>A0A7S8C1H2_9HYPH</name>
<dbReference type="SUPFAM" id="SSF56601">
    <property type="entry name" value="beta-lactamase/transpeptidase-like"/>
    <property type="match status" value="1"/>
</dbReference>
<dbReference type="PANTHER" id="PTHR21581">
    <property type="entry name" value="D-ALANYL-D-ALANINE CARBOXYPEPTIDASE"/>
    <property type="match status" value="1"/>
</dbReference>
<dbReference type="Pfam" id="PF00768">
    <property type="entry name" value="Peptidase_S11"/>
    <property type="match status" value="1"/>
</dbReference>
<proteinExistence type="inferred from homology"/>
<evidence type="ECO:0000256" key="5">
    <source>
        <dbReference type="ARBA" id="ARBA00022984"/>
    </source>
</evidence>
<dbReference type="Gene3D" id="3.40.710.10">
    <property type="entry name" value="DD-peptidase/beta-lactamase superfamily"/>
    <property type="match status" value="1"/>
</dbReference>
<keyword evidence="3" id="KW-0378">Hydrolase</keyword>
<accession>A0A7S8C1H2</accession>
<gene>
    <name evidence="11" type="ORF">HW532_02180</name>
</gene>
<keyword evidence="6" id="KW-0961">Cell wall biogenesis/degradation</keyword>
<evidence type="ECO:0000256" key="9">
    <source>
        <dbReference type="RuleBase" id="RU004016"/>
    </source>
</evidence>
<dbReference type="KEGG" id="kmn:HW532_02180"/>
<evidence type="ECO:0000259" key="10">
    <source>
        <dbReference type="PROSITE" id="PS51724"/>
    </source>
</evidence>
<dbReference type="Gene3D" id="3.30.70.1070">
    <property type="entry name" value="Sporulation related repeat"/>
    <property type="match status" value="1"/>
</dbReference>
<dbReference type="RefSeq" id="WP_213162855.1">
    <property type="nucleotide sequence ID" value="NZ_CP058214.1"/>
</dbReference>
<organism evidence="11 12">
    <name type="scientific">Kaustia mangrovi</name>
    <dbReference type="NCBI Taxonomy" id="2593653"/>
    <lineage>
        <taxon>Bacteria</taxon>
        <taxon>Pseudomonadati</taxon>
        <taxon>Pseudomonadota</taxon>
        <taxon>Alphaproteobacteria</taxon>
        <taxon>Hyphomicrobiales</taxon>
        <taxon>Parvibaculaceae</taxon>
        <taxon>Kaustia</taxon>
    </lineage>
</organism>
<dbReference type="InterPro" id="IPR036680">
    <property type="entry name" value="SPOR-like_sf"/>
</dbReference>
<sequence length="488" mass="52344">MSTSAGYDRPAWRTQSVFRLPPWRAAVAFFGALVLTVGLALAPDSAAANSKFSAITIDAHSGKVLFSRYADSRRYPASLTKVMTLYVLFQEMEAGRFSKSSRIRISRHAASMPPSKLGFKPGQTITVDNAIRALVTKSANDVAAAVGEAIAGTESAFAVRMTKTARSLGMTRTTFRNASGLPNSGQVTTARDMATLGLRIQKDFPELYRYFSLTSFSYKGRNYRNHNKLVGRYKGTDGIKTGYIRASGFNLLASVKRDGKHLIGVVTGGRTGRSRNNYMMSMLDKVFPRVPSRKTLNIASVAGTPPGYDPTKVKAARRAVARVLNPPLPTPKPVIVAADTAGEPVKADVMSVLAAGDREETSAETGGAIPDESRIKLVAMAAAEEGDAGDTPAILASADGMARGETWHIQVGAFDSESGAEEYLRKVLATGLTSLDDKPAFIIPFERGAAMFYRARLSGFDKKTAQTTCKSLARRSFACFAVAPPAVN</sequence>
<keyword evidence="11" id="KW-0121">Carboxypeptidase</keyword>
<keyword evidence="2" id="KW-0732">Signal</keyword>
<keyword evidence="5" id="KW-0573">Peptidoglycan synthesis</keyword>
<evidence type="ECO:0000256" key="7">
    <source>
        <dbReference type="PIRSR" id="PIRSR618044-1"/>
    </source>
</evidence>